<reference evidence="5" key="1">
    <citation type="submission" date="2022-07" db="EMBL/GenBank/DDBJ databases">
        <title>Phylogenomic reconstructions and comparative analyses of Kickxellomycotina fungi.</title>
        <authorList>
            <person name="Reynolds N.K."/>
            <person name="Stajich J.E."/>
            <person name="Barry K."/>
            <person name="Grigoriev I.V."/>
            <person name="Crous P."/>
            <person name="Smith M.E."/>
        </authorList>
    </citation>
    <scope>NUCLEOTIDE SEQUENCE</scope>
    <source>
        <strain evidence="5">NBRC 105413</strain>
    </source>
</reference>
<dbReference type="Pfam" id="PF08583">
    <property type="entry name" value="Cmc1"/>
    <property type="match status" value="1"/>
</dbReference>
<comment type="subcellular location">
    <subcellularLocation>
        <location evidence="3">Mitochondrion inner membrane</location>
    </subcellularLocation>
</comment>
<proteinExistence type="inferred from homology"/>
<keyword evidence="3" id="KW-0143">Chaperone</keyword>
<comment type="caution">
    <text evidence="5">The sequence shown here is derived from an EMBL/GenBank/DDBJ whole genome shotgun (WGS) entry which is preliminary data.</text>
</comment>
<evidence type="ECO:0000256" key="1">
    <source>
        <dbReference type="ARBA" id="ARBA00007347"/>
    </source>
</evidence>
<name>A0A9W7XKI6_9FUNG</name>
<gene>
    <name evidence="5" type="ORF">LPJ64_004039</name>
</gene>
<evidence type="ECO:0000256" key="4">
    <source>
        <dbReference type="SAM" id="MobiDB-lite"/>
    </source>
</evidence>
<dbReference type="PANTHER" id="PTHR22977:SF5">
    <property type="entry name" value="COX ASSEMBLY MITOCHONDRIAL PROTEIN HOMOLOG"/>
    <property type="match status" value="1"/>
</dbReference>
<feature type="region of interest" description="Disordered" evidence="4">
    <location>
        <begin position="1"/>
        <end position="21"/>
    </location>
</feature>
<sequence length="118" mass="13701">MDPELKEKLMTPSPPVEAPELSPSLRLASLTRREENKVMDLHRKQSYARCADAMRFFSECSSKYTIGVVWKCKEHKHIMNECLRRANTVDDMDRARSTFVFEKQKGLAEKEGKPRTLI</sequence>
<keyword evidence="6" id="KW-1185">Reference proteome</keyword>
<keyword evidence="3" id="KW-0472">Membrane</keyword>
<dbReference type="InterPro" id="IPR013892">
    <property type="entry name" value="Cyt_c_biogenesis_Cmc1-like"/>
</dbReference>
<organism evidence="5 6">
    <name type="scientific">Coemansia asiatica</name>
    <dbReference type="NCBI Taxonomy" id="1052880"/>
    <lineage>
        <taxon>Eukaryota</taxon>
        <taxon>Fungi</taxon>
        <taxon>Fungi incertae sedis</taxon>
        <taxon>Zoopagomycota</taxon>
        <taxon>Kickxellomycotina</taxon>
        <taxon>Kickxellomycetes</taxon>
        <taxon>Kickxellales</taxon>
        <taxon>Kickxellaceae</taxon>
        <taxon>Coemansia</taxon>
    </lineage>
</organism>
<evidence type="ECO:0000313" key="6">
    <source>
        <dbReference type="Proteomes" id="UP001145021"/>
    </source>
</evidence>
<dbReference type="GO" id="GO:0005743">
    <property type="term" value="C:mitochondrial inner membrane"/>
    <property type="evidence" value="ECO:0007669"/>
    <property type="project" value="UniProtKB-SubCell"/>
</dbReference>
<evidence type="ECO:0000313" key="5">
    <source>
        <dbReference type="EMBL" id="KAJ1644262.1"/>
    </source>
</evidence>
<protein>
    <recommendedName>
        <fullName evidence="3">COX assembly mitochondrial protein</fullName>
    </recommendedName>
</protein>
<dbReference type="EMBL" id="JANBOH010000179">
    <property type="protein sequence ID" value="KAJ1644262.1"/>
    <property type="molecule type" value="Genomic_DNA"/>
</dbReference>
<accession>A0A9W7XKI6</accession>
<dbReference type="PANTHER" id="PTHR22977">
    <property type="entry name" value="COX ASSEMBLY MITOCHONDRIAL PROTEIN"/>
    <property type="match status" value="1"/>
</dbReference>
<comment type="similarity">
    <text evidence="1 3">Belongs to the CMC family.</text>
</comment>
<dbReference type="Proteomes" id="UP001145021">
    <property type="component" value="Unassembled WGS sequence"/>
</dbReference>
<keyword evidence="3" id="KW-0999">Mitochondrion inner membrane</keyword>
<keyword evidence="2" id="KW-1015">Disulfide bond</keyword>
<evidence type="ECO:0000256" key="3">
    <source>
        <dbReference type="RuleBase" id="RU364104"/>
    </source>
</evidence>
<keyword evidence="3" id="KW-0496">Mitochondrion</keyword>
<dbReference type="AlphaFoldDB" id="A0A9W7XKI6"/>
<evidence type="ECO:0000256" key="2">
    <source>
        <dbReference type="ARBA" id="ARBA00023157"/>
    </source>
</evidence>
<comment type="function">
    <text evidence="3">Required for mitochondrial cytochrome c oxidase (COX) assembly and respiration.</text>
</comment>